<keyword evidence="2" id="KW-1185">Reference proteome</keyword>
<reference evidence="1 2" key="1">
    <citation type="submission" date="2020-08" db="EMBL/GenBank/DDBJ databases">
        <title>Genomic Encyclopedia of Type Strains, Phase III (KMG-III): the genomes of soil and plant-associated and newly described type strains.</title>
        <authorList>
            <person name="Whitman W."/>
        </authorList>
    </citation>
    <scope>NUCLEOTIDE SEQUENCE [LARGE SCALE GENOMIC DNA]</scope>
    <source>
        <strain evidence="1 2">CECT 7247</strain>
    </source>
</reference>
<protein>
    <recommendedName>
        <fullName evidence="3">N-acetyltransferase domain-containing protein</fullName>
    </recommendedName>
</protein>
<evidence type="ECO:0000313" key="2">
    <source>
        <dbReference type="Proteomes" id="UP000574369"/>
    </source>
</evidence>
<dbReference type="Proteomes" id="UP000574369">
    <property type="component" value="Unassembled WGS sequence"/>
</dbReference>
<organism evidence="1 2">
    <name type="scientific">Roseateles terrae</name>
    <dbReference type="NCBI Taxonomy" id="431060"/>
    <lineage>
        <taxon>Bacteria</taxon>
        <taxon>Pseudomonadati</taxon>
        <taxon>Pseudomonadota</taxon>
        <taxon>Betaproteobacteria</taxon>
        <taxon>Burkholderiales</taxon>
        <taxon>Sphaerotilaceae</taxon>
        <taxon>Roseateles</taxon>
    </lineage>
</organism>
<evidence type="ECO:0008006" key="3">
    <source>
        <dbReference type="Google" id="ProtNLM"/>
    </source>
</evidence>
<evidence type="ECO:0000313" key="1">
    <source>
        <dbReference type="EMBL" id="MBB3195863.1"/>
    </source>
</evidence>
<dbReference type="EMBL" id="JACHXO010000005">
    <property type="protein sequence ID" value="MBB3195863.1"/>
    <property type="molecule type" value="Genomic_DNA"/>
</dbReference>
<name>A0ABR6GUU1_9BURK</name>
<comment type="caution">
    <text evidence="1">The sequence shown here is derived from an EMBL/GenBank/DDBJ whole genome shotgun (WGS) entry which is preliminary data.</text>
</comment>
<proteinExistence type="predicted"/>
<gene>
    <name evidence="1" type="ORF">FHS28_003269</name>
</gene>
<sequence length="67" mass="7345">MFILGNDKSGSDWRGRKIASEAMSHARIDGTLQLAVGGASHWDLCGEIAVRRVLTPSAAYRTVRMEK</sequence>
<accession>A0ABR6GUU1</accession>